<keyword evidence="2" id="KW-0472">Membrane</keyword>
<dbReference type="PANTHER" id="PTHR22746:SF10">
    <property type="entry name" value="GUANINE NUCLEOTIDE EXCHANGE FACTOR SUBUNIT RIC1"/>
    <property type="match status" value="1"/>
</dbReference>
<dbReference type="GO" id="GO:0000139">
    <property type="term" value="C:Golgi membrane"/>
    <property type="evidence" value="ECO:0007669"/>
    <property type="project" value="TreeGrafter"/>
</dbReference>
<evidence type="ECO:0000256" key="1">
    <source>
        <dbReference type="ARBA" id="ARBA00004370"/>
    </source>
</evidence>
<comment type="subcellular location">
    <subcellularLocation>
        <location evidence="1">Membrane</location>
    </subcellularLocation>
</comment>
<protein>
    <recommendedName>
        <fullName evidence="3">RIC1 C-terminal alpha solenoid region domain-containing protein</fullName>
    </recommendedName>
</protein>
<dbReference type="GO" id="GO:0034066">
    <property type="term" value="C:Ric1-Rgp1 guanyl-nucleotide exchange factor complex"/>
    <property type="evidence" value="ECO:0007669"/>
    <property type="project" value="InterPro"/>
</dbReference>
<dbReference type="RefSeq" id="XP_022460675.1">
    <property type="nucleotide sequence ID" value="XM_022601427.1"/>
</dbReference>
<evidence type="ECO:0000313" key="5">
    <source>
        <dbReference type="Proteomes" id="UP000019384"/>
    </source>
</evidence>
<sequence length="985" mass="113842">MLWPISVSQVIKLPELPSPKPGSQQASYKPHPHLDPIRQVCQNKRNNPFVAITYRSIFLFNYKTNAAIGAHVRSEESLEALGENVHVERSQDGSKFVVETGKNFLLIYTISTNPENSNGTSLEETLTVFGESQNKMLQNGYILDLDDTKNVQSYFSSIFGNNVPMFPNHDHTLRIRLVLKIQSKLLDYFLLDKQRLIIFTKEPHAIQIVNLGETKEDGKHIEVHQFDDLEWYSDKEALVKKCVFNPALGLFLIINDKNECWLCLLKEGPQFEIQGQKIVLNTDSEIIDAVINEYYSLLTVATRDGQLFIYKLAHGGIQLVRRVKKHIHSDDLISINPVGSEKQCVLALFEKGWNLYSRLGNLNFSTFDYDNLSSVPDINWCSSLVDGQYSHNQELIFASKHRLFVVELAALNHSRNYNSINFRRPLIVRKDTVSVFKGYDKALIDYHSNFEDMDFSKDTNLWINLELPERFKLTNLDIVASSVNDDGNCLCIVGDSNTIVHNLTKNRWKELIGLNYNPVTESGKNLVVNCLWWQGFLFLAVANYRQDQLVSEIVVYSPNIFNNDEYCDDHIVWRFNLNETKVGEQFLLFDIDTFTDELIVLTTQLNCYCWKISHEANKITIKRTRAYQLKDSFVNLANMFHIKCISRVGEDDLLMLVKGSLYYIKKAAGRSKTIYQRFTLLENVEYYQRPSADILLAFNGHKTLYYDIAHGRDLNDLEPVSIQWQSMGGNERDDEVEANATMPYPIVAIPEKRLILGLEVDISRIGVVDVQDTVDESMQVIKLSTVKKNYLVNLVDYYVMLAVQLGDADKGSLEEVYKNFHRYKHFNFCLELLLLNHIVDGKQSDDNEDITDLVIKDRYFQKLNELIALTKFKHSIYLNFLKKVENQNWIRFFDKVGETPRDMLQEILDDKNYKLAAHFLIVVMNFEKEDDSVISLQDQEILLEILNKLVIYKDYGTSFELLRFIKIVDDKLCDSITKKLLVKDK</sequence>
<accession>W6MXD2</accession>
<dbReference type="GO" id="GO:0005829">
    <property type="term" value="C:cytosol"/>
    <property type="evidence" value="ECO:0007669"/>
    <property type="project" value="TreeGrafter"/>
</dbReference>
<reference evidence="4" key="2">
    <citation type="submission" date="2014-02" db="EMBL/GenBank/DDBJ databases">
        <title>Complete DNA sequence of /Kuraishia capsulata/ illustrates novel genomic features among budding yeasts (/Saccharomycotina/).</title>
        <authorList>
            <person name="Morales L."/>
            <person name="Noel B."/>
            <person name="Porcel B."/>
            <person name="Marcet-Houben M."/>
            <person name="Hullo M-F."/>
            <person name="Sacerdot C."/>
            <person name="Tekaia F."/>
            <person name="Leh-Louis V."/>
            <person name="Despons L."/>
            <person name="Khanna V."/>
            <person name="Aury J-M."/>
            <person name="Barbe V."/>
            <person name="Couloux A."/>
            <person name="Labadie K."/>
            <person name="Pelletier E."/>
            <person name="Souciet J-L."/>
            <person name="Boekhout T."/>
            <person name="Gabaldon T."/>
            <person name="Wincker P."/>
            <person name="Dujon B."/>
        </authorList>
    </citation>
    <scope>NUCLEOTIDE SEQUENCE</scope>
    <source>
        <strain evidence="4">CBS 1993</strain>
    </source>
</reference>
<dbReference type="EMBL" id="HG793129">
    <property type="protein sequence ID" value="CDK28685.1"/>
    <property type="molecule type" value="Genomic_DNA"/>
</dbReference>
<dbReference type="SUPFAM" id="SSF50978">
    <property type="entry name" value="WD40 repeat-like"/>
    <property type="match status" value="1"/>
</dbReference>
<evidence type="ECO:0000259" key="3">
    <source>
        <dbReference type="Pfam" id="PF07064"/>
    </source>
</evidence>
<dbReference type="InterPro" id="IPR040096">
    <property type="entry name" value="Ric1"/>
</dbReference>
<dbReference type="GeneID" id="34522063"/>
<proteinExistence type="predicted"/>
<organism evidence="4 5">
    <name type="scientific">Kuraishia capsulata CBS 1993</name>
    <dbReference type="NCBI Taxonomy" id="1382522"/>
    <lineage>
        <taxon>Eukaryota</taxon>
        <taxon>Fungi</taxon>
        <taxon>Dikarya</taxon>
        <taxon>Ascomycota</taxon>
        <taxon>Saccharomycotina</taxon>
        <taxon>Pichiomycetes</taxon>
        <taxon>Pichiales</taxon>
        <taxon>Pichiaceae</taxon>
        <taxon>Kuraishia</taxon>
    </lineage>
</organism>
<reference evidence="4" key="1">
    <citation type="submission" date="2013-12" db="EMBL/GenBank/DDBJ databases">
        <authorList>
            <person name="Genoscope - CEA"/>
        </authorList>
    </citation>
    <scope>NUCLEOTIDE SEQUENCE</scope>
    <source>
        <strain evidence="4">CBS 1993</strain>
    </source>
</reference>
<dbReference type="InterPro" id="IPR009771">
    <property type="entry name" value="RIC1_C"/>
</dbReference>
<evidence type="ECO:0000313" key="4">
    <source>
        <dbReference type="EMBL" id="CDK28685.1"/>
    </source>
</evidence>
<dbReference type="GO" id="GO:0006886">
    <property type="term" value="P:intracellular protein transport"/>
    <property type="evidence" value="ECO:0007669"/>
    <property type="project" value="InterPro"/>
</dbReference>
<evidence type="ECO:0000256" key="2">
    <source>
        <dbReference type="ARBA" id="ARBA00023136"/>
    </source>
</evidence>
<dbReference type="InterPro" id="IPR036322">
    <property type="entry name" value="WD40_repeat_dom_sf"/>
</dbReference>
<dbReference type="Pfam" id="PF07064">
    <property type="entry name" value="RIC1"/>
    <property type="match status" value="1"/>
</dbReference>
<dbReference type="OrthoDB" id="67540at2759"/>
<dbReference type="PANTHER" id="PTHR22746">
    <property type="entry name" value="RAB6A-GEF COMPLEX PARTNER PROTEIN 1"/>
    <property type="match status" value="1"/>
</dbReference>
<dbReference type="AlphaFoldDB" id="W6MXD2"/>
<dbReference type="Proteomes" id="UP000019384">
    <property type="component" value="Unassembled WGS sequence"/>
</dbReference>
<keyword evidence="5" id="KW-1185">Reference proteome</keyword>
<dbReference type="STRING" id="1382522.W6MXD2"/>
<dbReference type="HOGENOM" id="CLU_290709_0_0_1"/>
<name>W6MXD2_9ASCO</name>
<dbReference type="GO" id="GO:0042147">
    <property type="term" value="P:retrograde transport, endosome to Golgi"/>
    <property type="evidence" value="ECO:0007669"/>
    <property type="project" value="TreeGrafter"/>
</dbReference>
<feature type="domain" description="RIC1 C-terminal alpha solenoid region" evidence="3">
    <location>
        <begin position="801"/>
        <end position="974"/>
    </location>
</feature>
<gene>
    <name evidence="4" type="ORF">KUCA_T00004669001</name>
</gene>